<dbReference type="GO" id="GO:0005829">
    <property type="term" value="C:cytosol"/>
    <property type="evidence" value="ECO:0007669"/>
    <property type="project" value="TreeGrafter"/>
</dbReference>
<keyword evidence="2" id="KW-0503">Monooxygenase</keyword>
<evidence type="ECO:0000313" key="3">
    <source>
        <dbReference type="Proteomes" id="UP000058599"/>
    </source>
</evidence>
<dbReference type="EC" id="1.14.14.3" evidence="2"/>
<name>A0AA86L5N6_9SPHN</name>
<reference evidence="2 3" key="1">
    <citation type="journal article" date="2016" name="BMC Genomics">
        <title>Genomic analysis of the nitrate-respiring Sphingopyxis granuli (formerly Sphingomonas macrogoltabida) strain TFA.</title>
        <authorList>
            <person name="Garcia-Romero I."/>
            <person name="Perez-Pulido A.J."/>
            <person name="Gonzalez-Flores Y.E."/>
            <person name="Reyes-Ramirez F."/>
            <person name="Santero E."/>
            <person name="Floriano B."/>
        </authorList>
    </citation>
    <scope>NUCLEOTIDE SEQUENCE [LARGE SCALE GENOMIC DNA]</scope>
    <source>
        <strain evidence="2 3">TFA</strain>
    </source>
</reference>
<dbReference type="InterPro" id="IPR036661">
    <property type="entry name" value="Luciferase-like_sf"/>
</dbReference>
<dbReference type="SUPFAM" id="SSF51679">
    <property type="entry name" value="Bacterial luciferase-like"/>
    <property type="match status" value="1"/>
</dbReference>
<dbReference type="PANTHER" id="PTHR30137:SF6">
    <property type="entry name" value="LUCIFERASE-LIKE MONOOXYGENASE"/>
    <property type="match status" value="1"/>
</dbReference>
<dbReference type="InterPro" id="IPR050766">
    <property type="entry name" value="Bact_Lucif_Oxidored"/>
</dbReference>
<dbReference type="GO" id="GO:0047646">
    <property type="term" value="F:alkanal monooxygenase (FMN-linked) activity"/>
    <property type="evidence" value="ECO:0007669"/>
    <property type="project" value="UniProtKB-EC"/>
</dbReference>
<sequence>MKFGLFGGAARGADQSGDSQSYRSFVDYVVGAEELGFDSLFLVEHHFTGAGQLSASMTLLSYLAGLTTSMRLGTGVTVLPWHNPVLMAEQAATVDVVSDGRLDFGIGRGYRPNEFHGFMVDPATAPARFNEAIELILKSWTTRERWSHDGEYWHYRDILVEPQPVQQPHPPIWVAAQSEASVRQAAARGQSLMLDQFSDTRTIGQRIAWYRDEQTRRGVASRPHQIAVTRGLLLVDDEAKRTGEIERRLKAIAMLAATARVPGEESEAPVVGSQMLDSSRDATEASTVIGTPEACVARLKELEAVGVDYVLFNDPWGGIERLRFFAKEVMGAFAAQPAEDRAIA</sequence>
<dbReference type="InterPro" id="IPR011251">
    <property type="entry name" value="Luciferase-like_dom"/>
</dbReference>
<keyword evidence="3" id="KW-1185">Reference proteome</keyword>
<feature type="domain" description="Luciferase-like" evidence="1">
    <location>
        <begin position="1"/>
        <end position="308"/>
    </location>
</feature>
<dbReference type="PANTHER" id="PTHR30137">
    <property type="entry name" value="LUCIFERASE-LIKE MONOOXYGENASE"/>
    <property type="match status" value="1"/>
</dbReference>
<protein>
    <submittedName>
        <fullName evidence="2">Alkanal monooxygenase alpha chain</fullName>
        <ecNumber evidence="2">1.14.14.3</ecNumber>
    </submittedName>
</protein>
<accession>A0AA86L5N6</accession>
<evidence type="ECO:0000313" key="2">
    <source>
        <dbReference type="EMBL" id="AMG75862.1"/>
    </source>
</evidence>
<evidence type="ECO:0000259" key="1">
    <source>
        <dbReference type="Pfam" id="PF00296"/>
    </source>
</evidence>
<dbReference type="EMBL" id="CP012199">
    <property type="protein sequence ID" value="AMG75862.1"/>
    <property type="molecule type" value="Genomic_DNA"/>
</dbReference>
<dbReference type="AlphaFoldDB" id="A0AA86L5N6"/>
<organism evidence="2 3">
    <name type="scientific">Sphingopyxis granuli</name>
    <dbReference type="NCBI Taxonomy" id="267128"/>
    <lineage>
        <taxon>Bacteria</taxon>
        <taxon>Pseudomonadati</taxon>
        <taxon>Pseudomonadota</taxon>
        <taxon>Alphaproteobacteria</taxon>
        <taxon>Sphingomonadales</taxon>
        <taxon>Sphingomonadaceae</taxon>
        <taxon>Sphingopyxis</taxon>
    </lineage>
</organism>
<dbReference type="Proteomes" id="UP000058599">
    <property type="component" value="Chromosome"/>
</dbReference>
<dbReference type="Pfam" id="PF00296">
    <property type="entry name" value="Bac_luciferase"/>
    <property type="match status" value="1"/>
</dbReference>
<keyword evidence="2" id="KW-0560">Oxidoreductase</keyword>
<dbReference type="Gene3D" id="3.20.20.30">
    <property type="entry name" value="Luciferase-like domain"/>
    <property type="match status" value="1"/>
</dbReference>
<dbReference type="KEGG" id="sgi:SGRAN_3520"/>
<dbReference type="RefSeq" id="WP_067185844.1">
    <property type="nucleotide sequence ID" value="NZ_CP012199.1"/>
</dbReference>
<gene>
    <name evidence="2" type="ORF">SGRAN_3520</name>
</gene>
<proteinExistence type="predicted"/>